<dbReference type="EMBL" id="MEVT01000022">
    <property type="protein sequence ID" value="OGC62248.1"/>
    <property type="molecule type" value="Genomic_DNA"/>
</dbReference>
<name>A0A1F4VZ05_UNCKA</name>
<organism evidence="1 2">
    <name type="scientific">candidate division WWE3 bacterium RIFOXYA2_FULL_46_9</name>
    <dbReference type="NCBI Taxonomy" id="1802636"/>
    <lineage>
        <taxon>Bacteria</taxon>
        <taxon>Katanobacteria</taxon>
    </lineage>
</organism>
<dbReference type="Proteomes" id="UP000176614">
    <property type="component" value="Unassembled WGS sequence"/>
</dbReference>
<sequence>MTGKKMSLENFLNQHHLVTVEIKMEPGYEVAVITFENHRRQETVRIYSSTEGEKYFIFKVNSKQIGKPLLPRLHWDVIIVVVEK</sequence>
<evidence type="ECO:0000313" key="1">
    <source>
        <dbReference type="EMBL" id="OGC62248.1"/>
    </source>
</evidence>
<accession>A0A1F4VZ05</accession>
<evidence type="ECO:0000313" key="2">
    <source>
        <dbReference type="Proteomes" id="UP000176614"/>
    </source>
</evidence>
<gene>
    <name evidence="1" type="ORF">A2264_03095</name>
</gene>
<comment type="caution">
    <text evidence="1">The sequence shown here is derived from an EMBL/GenBank/DDBJ whole genome shotgun (WGS) entry which is preliminary data.</text>
</comment>
<proteinExistence type="predicted"/>
<dbReference type="AlphaFoldDB" id="A0A1F4VZ05"/>
<reference evidence="1 2" key="1">
    <citation type="journal article" date="2016" name="Nat. Commun.">
        <title>Thousands of microbial genomes shed light on interconnected biogeochemical processes in an aquifer system.</title>
        <authorList>
            <person name="Anantharaman K."/>
            <person name="Brown C.T."/>
            <person name="Hug L.A."/>
            <person name="Sharon I."/>
            <person name="Castelle C.J."/>
            <person name="Probst A.J."/>
            <person name="Thomas B.C."/>
            <person name="Singh A."/>
            <person name="Wilkins M.J."/>
            <person name="Karaoz U."/>
            <person name="Brodie E.L."/>
            <person name="Williams K.H."/>
            <person name="Hubbard S.S."/>
            <person name="Banfield J.F."/>
        </authorList>
    </citation>
    <scope>NUCLEOTIDE SEQUENCE [LARGE SCALE GENOMIC DNA]</scope>
</reference>
<protein>
    <submittedName>
        <fullName evidence="1">Uncharacterized protein</fullName>
    </submittedName>
</protein>